<protein>
    <submittedName>
        <fullName evidence="2">Sugar phosphate isomerase/epimerase</fullName>
    </submittedName>
</protein>
<proteinExistence type="predicted"/>
<evidence type="ECO:0000313" key="2">
    <source>
        <dbReference type="EMBL" id="MBW7455580.1"/>
    </source>
</evidence>
<dbReference type="GO" id="GO:0016853">
    <property type="term" value="F:isomerase activity"/>
    <property type="evidence" value="ECO:0007669"/>
    <property type="project" value="UniProtKB-KW"/>
</dbReference>
<dbReference type="InterPro" id="IPR036237">
    <property type="entry name" value="Xyl_isomerase-like_sf"/>
</dbReference>
<accession>A0ABS7C3U5</accession>
<dbReference type="InterPro" id="IPR013022">
    <property type="entry name" value="Xyl_isomerase-like_TIM-brl"/>
</dbReference>
<dbReference type="Gene3D" id="3.20.20.150">
    <property type="entry name" value="Divalent-metal-dependent TIM barrel enzymes"/>
    <property type="match status" value="1"/>
</dbReference>
<dbReference type="Pfam" id="PF01261">
    <property type="entry name" value="AP_endonuc_2"/>
    <property type="match status" value="1"/>
</dbReference>
<keyword evidence="3" id="KW-1185">Reference proteome</keyword>
<sequence length="266" mass="30186">MKIIPSVAMSIMNVDKIRSSSSFIQAFELSVDFSMDEVSDAYLEELNGLRKEAGIAYTVHAPFRDVNIASLNNTVFEAARMDMMRSMEVAARIGAGLVVVHPGITGFFPEDRWTEMKRRELSVFEEMGKFGGERGIQVMVENLPKMNVHFEDTWTLDGIIRVHDEWESDVKGVCFDVGHAYHANLDVAEAVRRLGSRIKHLHVHDNHGGIIDEHLPIGQGTIPWDDFFEALEEIGFEGFAVFEFGPAERQREAVQLLEDRMRQFRA</sequence>
<gene>
    <name evidence="2" type="ORF">K0U00_16265</name>
</gene>
<dbReference type="InterPro" id="IPR001719">
    <property type="entry name" value="AP_endonuc_2"/>
</dbReference>
<dbReference type="EMBL" id="JAHZIK010000389">
    <property type="protein sequence ID" value="MBW7455580.1"/>
    <property type="molecule type" value="Genomic_DNA"/>
</dbReference>
<reference evidence="2 3" key="1">
    <citation type="submission" date="2021-07" db="EMBL/GenBank/DDBJ databases">
        <title>Paenibacillus radiodurans sp. nov., isolated from the southeastern edge of Tengger Desert.</title>
        <authorList>
            <person name="Zhang G."/>
        </authorList>
    </citation>
    <scope>NUCLEOTIDE SEQUENCE [LARGE SCALE GENOMIC DNA]</scope>
    <source>
        <strain evidence="2 3">CCM 7311</strain>
    </source>
</reference>
<dbReference type="InterPro" id="IPR050312">
    <property type="entry name" value="IolE/XylAMocC-like"/>
</dbReference>
<keyword evidence="2" id="KW-0413">Isomerase</keyword>
<dbReference type="SMART" id="SM00518">
    <property type="entry name" value="AP2Ec"/>
    <property type="match status" value="1"/>
</dbReference>
<dbReference type="Proteomes" id="UP001519887">
    <property type="component" value="Unassembled WGS sequence"/>
</dbReference>
<name>A0ABS7C3U5_9BACL</name>
<dbReference type="PANTHER" id="PTHR12110:SF21">
    <property type="entry name" value="XYLOSE ISOMERASE-LIKE TIM BARREL DOMAIN-CONTAINING PROTEIN"/>
    <property type="match status" value="1"/>
</dbReference>
<dbReference type="PANTHER" id="PTHR12110">
    <property type="entry name" value="HYDROXYPYRUVATE ISOMERASE"/>
    <property type="match status" value="1"/>
</dbReference>
<feature type="domain" description="Xylose isomerase-like TIM barrel" evidence="1">
    <location>
        <begin position="34"/>
        <end position="258"/>
    </location>
</feature>
<evidence type="ECO:0000259" key="1">
    <source>
        <dbReference type="Pfam" id="PF01261"/>
    </source>
</evidence>
<dbReference type="SUPFAM" id="SSF51658">
    <property type="entry name" value="Xylose isomerase-like"/>
    <property type="match status" value="1"/>
</dbReference>
<comment type="caution">
    <text evidence="2">The sequence shown here is derived from an EMBL/GenBank/DDBJ whole genome shotgun (WGS) entry which is preliminary data.</text>
</comment>
<organism evidence="2 3">
    <name type="scientific">Paenibacillus sepulcri</name>
    <dbReference type="NCBI Taxonomy" id="359917"/>
    <lineage>
        <taxon>Bacteria</taxon>
        <taxon>Bacillati</taxon>
        <taxon>Bacillota</taxon>
        <taxon>Bacilli</taxon>
        <taxon>Bacillales</taxon>
        <taxon>Paenibacillaceae</taxon>
        <taxon>Paenibacillus</taxon>
    </lineage>
</organism>
<dbReference type="RefSeq" id="WP_210038611.1">
    <property type="nucleotide sequence ID" value="NZ_JBHLVU010000011.1"/>
</dbReference>
<evidence type="ECO:0000313" key="3">
    <source>
        <dbReference type="Proteomes" id="UP001519887"/>
    </source>
</evidence>